<accession>A0A438FJP6</accession>
<dbReference type="InterPro" id="IPR025724">
    <property type="entry name" value="GAG-pre-integrase_dom"/>
</dbReference>
<keyword evidence="1" id="KW-0064">Aspartyl protease</keyword>
<dbReference type="InterPro" id="IPR043502">
    <property type="entry name" value="DNA/RNA_pol_sf"/>
</dbReference>
<dbReference type="InterPro" id="IPR012337">
    <property type="entry name" value="RNaseH-like_sf"/>
</dbReference>
<evidence type="ECO:0000313" key="5">
    <source>
        <dbReference type="Proteomes" id="UP000288805"/>
    </source>
</evidence>
<dbReference type="EMBL" id="QGNW01000867">
    <property type="protein sequence ID" value="RVW60229.1"/>
    <property type="molecule type" value="Genomic_DNA"/>
</dbReference>
<dbReference type="GO" id="GO:0004190">
    <property type="term" value="F:aspartic-type endopeptidase activity"/>
    <property type="evidence" value="ECO:0007669"/>
    <property type="project" value="UniProtKB-KW"/>
</dbReference>
<protein>
    <submittedName>
        <fullName evidence="4">Retrovirus-related Pol polyprotein from transposon TNT 1-94</fullName>
    </submittedName>
</protein>
<comment type="caution">
    <text evidence="4">The sequence shown here is derived from an EMBL/GenBank/DDBJ whole genome shotgun (WGS) entry which is preliminary data.</text>
</comment>
<reference evidence="4 5" key="1">
    <citation type="journal article" date="2018" name="PLoS Genet.">
        <title>Population sequencing reveals clonal diversity and ancestral inbreeding in the grapevine cultivar Chardonnay.</title>
        <authorList>
            <person name="Roach M.J."/>
            <person name="Johnson D.L."/>
            <person name="Bohlmann J."/>
            <person name="van Vuuren H.J."/>
            <person name="Jones S.J."/>
            <person name="Pretorius I.S."/>
            <person name="Schmidt S.A."/>
            <person name="Borneman A.R."/>
        </authorList>
    </citation>
    <scope>NUCLEOTIDE SEQUENCE [LARGE SCALE GENOMIC DNA]</scope>
    <source>
        <strain evidence="5">cv. Chardonnay</strain>
        <tissue evidence="4">Leaf</tissue>
    </source>
</reference>
<dbReference type="SUPFAM" id="SSF56672">
    <property type="entry name" value="DNA/RNA polymerases"/>
    <property type="match status" value="1"/>
</dbReference>
<organism evidence="4 5">
    <name type="scientific">Vitis vinifera</name>
    <name type="common">Grape</name>
    <dbReference type="NCBI Taxonomy" id="29760"/>
    <lineage>
        <taxon>Eukaryota</taxon>
        <taxon>Viridiplantae</taxon>
        <taxon>Streptophyta</taxon>
        <taxon>Embryophyta</taxon>
        <taxon>Tracheophyta</taxon>
        <taxon>Spermatophyta</taxon>
        <taxon>Magnoliopsida</taxon>
        <taxon>eudicotyledons</taxon>
        <taxon>Gunneridae</taxon>
        <taxon>Pentapetalae</taxon>
        <taxon>rosids</taxon>
        <taxon>Vitales</taxon>
        <taxon>Vitaceae</taxon>
        <taxon>Viteae</taxon>
        <taxon>Vitis</taxon>
    </lineage>
</organism>
<feature type="compositionally biased region" description="Low complexity" evidence="2">
    <location>
        <begin position="47"/>
        <end position="65"/>
    </location>
</feature>
<dbReference type="Pfam" id="PF22936">
    <property type="entry name" value="Pol_BBD"/>
    <property type="match status" value="1"/>
</dbReference>
<feature type="region of interest" description="Disordered" evidence="2">
    <location>
        <begin position="47"/>
        <end position="67"/>
    </location>
</feature>
<evidence type="ECO:0000256" key="1">
    <source>
        <dbReference type="ARBA" id="ARBA00022750"/>
    </source>
</evidence>
<dbReference type="SUPFAM" id="SSF53098">
    <property type="entry name" value="Ribonuclease H-like"/>
    <property type="match status" value="1"/>
</dbReference>
<dbReference type="InterPro" id="IPR013103">
    <property type="entry name" value="RVT_2"/>
</dbReference>
<gene>
    <name evidence="4" type="primary">POLX_1134</name>
    <name evidence="4" type="ORF">CK203_097073</name>
</gene>
<dbReference type="InterPro" id="IPR036397">
    <property type="entry name" value="RNaseH_sf"/>
</dbReference>
<dbReference type="Proteomes" id="UP000288805">
    <property type="component" value="Unassembled WGS sequence"/>
</dbReference>
<dbReference type="InterPro" id="IPR054722">
    <property type="entry name" value="PolX-like_BBD"/>
</dbReference>
<evidence type="ECO:0000313" key="4">
    <source>
        <dbReference type="EMBL" id="RVW60229.1"/>
    </source>
</evidence>
<dbReference type="Pfam" id="PF07727">
    <property type="entry name" value="RVT_2"/>
    <property type="match status" value="1"/>
</dbReference>
<dbReference type="CDD" id="cd09272">
    <property type="entry name" value="RNase_HI_RT_Ty1"/>
    <property type="match status" value="1"/>
</dbReference>
<dbReference type="PROSITE" id="PS50994">
    <property type="entry name" value="INTEGRASE"/>
    <property type="match status" value="1"/>
</dbReference>
<dbReference type="InterPro" id="IPR001584">
    <property type="entry name" value="Integrase_cat-core"/>
</dbReference>
<feature type="domain" description="Integrase catalytic" evidence="3">
    <location>
        <begin position="712"/>
        <end position="876"/>
    </location>
</feature>
<keyword evidence="1" id="KW-0378">Hydrolase</keyword>
<feature type="region of interest" description="Disordered" evidence="2">
    <location>
        <begin position="116"/>
        <end position="136"/>
    </location>
</feature>
<name>A0A438FJP6_VITVI</name>
<dbReference type="GO" id="GO:0003676">
    <property type="term" value="F:nucleic acid binding"/>
    <property type="evidence" value="ECO:0007669"/>
    <property type="project" value="InterPro"/>
</dbReference>
<dbReference type="Pfam" id="PF14223">
    <property type="entry name" value="Retrotran_gag_2"/>
    <property type="match status" value="1"/>
</dbReference>
<dbReference type="GO" id="GO:0015074">
    <property type="term" value="P:DNA integration"/>
    <property type="evidence" value="ECO:0007669"/>
    <property type="project" value="InterPro"/>
</dbReference>
<dbReference type="InterPro" id="IPR057670">
    <property type="entry name" value="SH3_retrovirus"/>
</dbReference>
<dbReference type="Gene3D" id="3.30.420.10">
    <property type="entry name" value="Ribonuclease H-like superfamily/Ribonuclease H"/>
    <property type="match status" value="1"/>
</dbReference>
<feature type="compositionally biased region" description="Basic and acidic residues" evidence="2">
    <location>
        <begin position="119"/>
        <end position="129"/>
    </location>
</feature>
<dbReference type="Pfam" id="PF13976">
    <property type="entry name" value="gag_pre-integrs"/>
    <property type="match status" value="1"/>
</dbReference>
<dbReference type="Pfam" id="PF25597">
    <property type="entry name" value="SH3_retrovirus"/>
    <property type="match status" value="1"/>
</dbReference>
<evidence type="ECO:0000256" key="2">
    <source>
        <dbReference type="SAM" id="MobiDB-lite"/>
    </source>
</evidence>
<keyword evidence="1" id="KW-0645">Protease</keyword>
<evidence type="ECO:0000259" key="3">
    <source>
        <dbReference type="PROSITE" id="PS50994"/>
    </source>
</evidence>
<dbReference type="PANTHER" id="PTHR11439">
    <property type="entry name" value="GAG-POL-RELATED RETROTRANSPOSON"/>
    <property type="match status" value="1"/>
</dbReference>
<proteinExistence type="predicted"/>
<dbReference type="PANTHER" id="PTHR11439:SF500">
    <property type="entry name" value="RNA-DIRECTED DNA POLYMERASE"/>
    <property type="match status" value="1"/>
</dbReference>
<sequence>MEFVLNKWGGVGIGATHLEPTPLPSLLERQGGDIEKATDWIFSNPAAASSSDMDATTSSTPTADAGLPDGGTSIYSDFLDKWYLMMVVACRMTEDSTGRVSYSAHASMAAVNQTTGEVLHSDPSAEARRGNPTTTDESLRMVISPLSQLITMRLEDDNFLMWKYQIENAVRGYGLEGFLFGTEQVPPKMVTDKIGVLVPNPKFRDYQRQDHLLISWLLSSIGSAFLPQVVGCSSAFEVWNTISQNFNSQSSAKVMFYKSQMQMLKKDGLTMRDYLTKMKNYCDLLATAGHKISDTDHILAIMQGLGDEYESVIAVISSKKSSPSLQYVTSTLIAHEGRIAHKISSNDLSVNYTSQYSNRGPSSSWNSNGYPSSGFQNRNQFGGNQVTRGSFVHNRGRGRGRAQGGIKPQCQLCNKFGHTVHRCFYRYDPNFHGNMPANGPTPGVLGSGARNGASGSISSAGNVNLTEYDAQENQDYSEMEAMVATPEDLQNCCWFPDSGATNHVTHDLGNLNSGAEYNGNSKIHMGNGTGLKISHIGLSVFPSSSSPNKVLFLKNILRVPAIKKNLLSVSQFARDNNVYFEFHPKVCFVKDKSNHSLLLQGNLHKGLYQFNLSKKLFGKASGLSLSNDKNELTCCNASLVHNDNSDFPEKTNSSFHVFDLWHKRLGHPASKIVTQVLNDNKIPFSTKSGSSICSACQLGKSHNLPFPISQTVYTKPLQLVVSDLWGPAPINSSYGFTYYVSFVDAYSRYTWVYFLKTKSQTREAFLMFKAQAELQFGCKLKTFQTDWGGEFRSLKTYFEQNGIIHRLSCPHTSKQNGIIERKHRHIVELGLTLLAQASLPLKYWPDAFSTAVFLINRLPTEVLKQKCPYEFLFNSKPNYSQLKVFGCLCFPHLRPYNKHKLDFRSSPCTFLGYSSKHKGYKCLNQQGRMFISRSVVFDETRFPFADRLQKPVQIVSHSTVGLPCIPLVKNLEPLSVSPSLSLPTSSAQSSHQLDENLGSDIRSVQQDLSNTDSSSTVPILNESASIPSSSNLYALPGTIPLSTNSDEPNESINTRPVTFPQQPHHMVTRSKNGIFKPKVYTVDLNVEEPNTFQEAISHPKWKEAMDEEFRALMKNKTWSLVSLPTNRTSVGCRWVFKLKRNPDGSVSRYKARLVAKGYSQVPGFDFYETFSPVVKPTTIRVVLAIAVSQSWCIRQLDVNNAFLNGELQEEVYMDQPPGFDGKTNQEQKLVCKLHKALYGLKQAPRAWFDKLKISLQQFGFSSTKSDQSLFVRFTNCSSLFVLVYVDDIVVTGSSSQEIHELISRLRGLFSLKDLGELSYFLGIEDLLKKTKMDGAKSLPTPMLSGLKLSAGMGDPIDNVFEYRSVVGALQYITITRPEIAFSVNKVCQFMQKPLDTHWKAVKRILRYLNGTTDLGIVLKPSETMNLVGFCDADWGSDVDDRRSTSGHCVFLGKSLVSWSSKKQHTTSRSSTEAEYRSLASLTSEMLWLQSLLSELQTKMTMVPVIWCDNISTVSLSANPVLHSRTKHMELDLYFVREKVMERKLVVNHVPTEDQVADVFTKPLSFRFFDKLREKLTVASLDLKNGD</sequence>
<dbReference type="Pfam" id="PF00665">
    <property type="entry name" value="rve"/>
    <property type="match status" value="1"/>
</dbReference>